<keyword evidence="5" id="KW-1185">Reference proteome</keyword>
<dbReference type="EMBL" id="LT629755">
    <property type="protein sequence ID" value="SDT05548.1"/>
    <property type="molecule type" value="Genomic_DNA"/>
</dbReference>
<accession>A0A1H1X8D8</accession>
<feature type="compositionally biased region" description="Low complexity" evidence="1">
    <location>
        <begin position="54"/>
        <end position="65"/>
    </location>
</feature>
<evidence type="ECO:0000313" key="2">
    <source>
        <dbReference type="EMBL" id="MCP2366356.1"/>
    </source>
</evidence>
<feature type="region of interest" description="Disordered" evidence="1">
    <location>
        <begin position="170"/>
        <end position="244"/>
    </location>
</feature>
<feature type="region of interest" description="Disordered" evidence="1">
    <location>
        <begin position="1"/>
        <end position="70"/>
    </location>
</feature>
<feature type="compositionally biased region" description="Basic and acidic residues" evidence="1">
    <location>
        <begin position="22"/>
        <end position="31"/>
    </location>
</feature>
<dbReference type="AlphaFoldDB" id="A0A1H1X8D8"/>
<feature type="compositionally biased region" description="Low complexity" evidence="1">
    <location>
        <begin position="170"/>
        <end position="182"/>
    </location>
</feature>
<dbReference type="Proteomes" id="UP000199482">
    <property type="component" value="Chromosome I"/>
</dbReference>
<evidence type="ECO:0000313" key="3">
    <source>
        <dbReference type="EMBL" id="SDT05548.1"/>
    </source>
</evidence>
<evidence type="ECO:0000256" key="1">
    <source>
        <dbReference type="SAM" id="MobiDB-lite"/>
    </source>
</evidence>
<name>A0A1H1X8D8_9MICO</name>
<reference evidence="2" key="3">
    <citation type="submission" date="2022-06" db="EMBL/GenBank/DDBJ databases">
        <title>Genomic Encyclopedia of Type Strains, Phase III (KMG-III): the genomes of soil and plant-associated and newly described type strains.</title>
        <authorList>
            <person name="Whitman W."/>
        </authorList>
    </citation>
    <scope>NUCLEOTIDE SEQUENCE</scope>
    <source>
        <strain evidence="2">CPCC 202695</strain>
    </source>
</reference>
<dbReference type="Proteomes" id="UP000893823">
    <property type="component" value="Unassembled WGS sequence"/>
</dbReference>
<sequence length="244" mass="25079">MVNTAGTGTSDLKQEAGAAGHRVADTAKQEARNVGSEAKYQARRLADRVGSEVRSQASTQQQRAAGGLRNVGSQFSEMAATSQSGFARDVVENVGSRADSVASWLEQREPQDLLEEVKGFARRRPGVFLAIAAGVGVVIGRLTRSLATPSDSSSSASGARAQLAGTVDAPYTTEYPGTTGTYTGTGGTYTGADGTYGTGTGGAHVADTDTTWTAEPTGVTGTENPYTEPLPGEDTRRGDVTGAP</sequence>
<dbReference type="OrthoDB" id="4578793at2"/>
<evidence type="ECO:0000313" key="5">
    <source>
        <dbReference type="Proteomes" id="UP000893823"/>
    </source>
</evidence>
<feature type="compositionally biased region" description="Polar residues" evidence="1">
    <location>
        <begin position="1"/>
        <end position="11"/>
    </location>
</feature>
<evidence type="ECO:0000313" key="4">
    <source>
        <dbReference type="Proteomes" id="UP000199482"/>
    </source>
</evidence>
<reference evidence="4" key="2">
    <citation type="submission" date="2016-10" db="EMBL/GenBank/DDBJ databases">
        <authorList>
            <person name="Varghese N."/>
            <person name="Submissions S."/>
        </authorList>
    </citation>
    <scope>NUCLEOTIDE SEQUENCE [LARGE SCALE GENOMIC DNA]</scope>
    <source>
        <strain evidence="4">CPCC 202695</strain>
    </source>
</reference>
<dbReference type="RefSeq" id="WP_092672725.1">
    <property type="nucleotide sequence ID" value="NZ_BMDN01000001.1"/>
</dbReference>
<reference evidence="3" key="1">
    <citation type="submission" date="2016-10" db="EMBL/GenBank/DDBJ databases">
        <authorList>
            <person name="de Groot N.N."/>
        </authorList>
    </citation>
    <scope>NUCLEOTIDE SEQUENCE [LARGE SCALE GENOMIC DNA]</scope>
    <source>
        <strain evidence="3">CPCC 202695</strain>
    </source>
</reference>
<dbReference type="EMBL" id="SODL02000001">
    <property type="protein sequence ID" value="MCP2366356.1"/>
    <property type="molecule type" value="Genomic_DNA"/>
</dbReference>
<feature type="compositionally biased region" description="Basic and acidic residues" evidence="1">
    <location>
        <begin position="233"/>
        <end position="244"/>
    </location>
</feature>
<proteinExistence type="predicted"/>
<feature type="compositionally biased region" description="Polar residues" evidence="1">
    <location>
        <begin position="208"/>
        <end position="225"/>
    </location>
</feature>
<dbReference type="STRING" id="589382.SAMN04489721_2423"/>
<feature type="compositionally biased region" description="Gly residues" evidence="1">
    <location>
        <begin position="183"/>
        <end position="202"/>
    </location>
</feature>
<protein>
    <submittedName>
        <fullName evidence="2">ElaB/YqjD/DUF883 family membrane-anchored ribosome-binding protein</fullName>
    </submittedName>
</protein>
<gene>
    <name evidence="2" type="ORF">BCL57_000498</name>
    <name evidence="3" type="ORF">SAMN04489721_2423</name>
</gene>
<organism evidence="3 4">
    <name type="scientific">Agromyces flavus</name>
    <dbReference type="NCBI Taxonomy" id="589382"/>
    <lineage>
        <taxon>Bacteria</taxon>
        <taxon>Bacillati</taxon>
        <taxon>Actinomycetota</taxon>
        <taxon>Actinomycetes</taxon>
        <taxon>Micrococcales</taxon>
        <taxon>Microbacteriaceae</taxon>
        <taxon>Agromyces</taxon>
    </lineage>
</organism>